<sequence length="298" mass="33959">MGSSEYSMDEAMDFLHRLFPDGGKFDAWRDEVCPEGWRASPLRAAFHPSLEQLFAEHLRFQKTMARLRALRRPDDPSQPPSPTPPEPEAVETFEEFAARMSEQPESPDTDDDEEAAELFGRCLWDVFSDNHEVIACDGRAVSLGSFRGSGGMIADFMEGNRGSDDDFRLNRSDYIRFYLGTWMVSGRTDLGPIYEFIFRRLKSHGARWRYAFPRIHLISFDPPEPAAENYDSSAALAAAEERQRRERDLARERARLDRMTQSAKREARAGPPPATVRAFQGVFGHFPEGWPPDPYTAD</sequence>
<comment type="caution">
    <text evidence="2">The sequence shown here is derived from an EMBL/GenBank/DDBJ whole genome shotgun (WGS) entry which is preliminary data.</text>
</comment>
<reference evidence="2 3" key="1">
    <citation type="submission" date="2024-02" db="EMBL/GenBank/DDBJ databases">
        <title>Haloferula sargassicola NBRC 104335.</title>
        <authorList>
            <person name="Ichikawa N."/>
            <person name="Katano-Makiyama Y."/>
            <person name="Hidaka K."/>
        </authorList>
    </citation>
    <scope>NUCLEOTIDE SEQUENCE [LARGE SCALE GENOMIC DNA]</scope>
    <source>
        <strain evidence="2 3">NBRC 104335</strain>
    </source>
</reference>
<evidence type="ECO:0000256" key="1">
    <source>
        <dbReference type="SAM" id="MobiDB-lite"/>
    </source>
</evidence>
<accession>A0ABP9UJB6</accession>
<evidence type="ECO:0000313" key="3">
    <source>
        <dbReference type="Proteomes" id="UP001476282"/>
    </source>
</evidence>
<protein>
    <submittedName>
        <fullName evidence="2">Uncharacterized protein</fullName>
    </submittedName>
</protein>
<dbReference type="RefSeq" id="WP_353564962.1">
    <property type="nucleotide sequence ID" value="NZ_BAABRI010000001.1"/>
</dbReference>
<proteinExistence type="predicted"/>
<feature type="region of interest" description="Disordered" evidence="1">
    <location>
        <begin position="241"/>
        <end position="277"/>
    </location>
</feature>
<keyword evidence="3" id="KW-1185">Reference proteome</keyword>
<name>A0ABP9UJB6_9BACT</name>
<evidence type="ECO:0000313" key="2">
    <source>
        <dbReference type="EMBL" id="GAA5480801.1"/>
    </source>
</evidence>
<dbReference type="EMBL" id="BAABRI010000001">
    <property type="protein sequence ID" value="GAA5480801.1"/>
    <property type="molecule type" value="Genomic_DNA"/>
</dbReference>
<gene>
    <name evidence="2" type="ORF">Hsar01_00005</name>
</gene>
<feature type="compositionally biased region" description="Basic and acidic residues" evidence="1">
    <location>
        <begin position="241"/>
        <end position="268"/>
    </location>
</feature>
<organism evidence="2 3">
    <name type="scientific">Haloferula sargassicola</name>
    <dbReference type="NCBI Taxonomy" id="490096"/>
    <lineage>
        <taxon>Bacteria</taxon>
        <taxon>Pseudomonadati</taxon>
        <taxon>Verrucomicrobiota</taxon>
        <taxon>Verrucomicrobiia</taxon>
        <taxon>Verrucomicrobiales</taxon>
        <taxon>Verrucomicrobiaceae</taxon>
        <taxon>Haloferula</taxon>
    </lineage>
</organism>
<dbReference type="Proteomes" id="UP001476282">
    <property type="component" value="Unassembled WGS sequence"/>
</dbReference>